<dbReference type="PANTHER" id="PTHR45927:SF6">
    <property type="entry name" value="PROTEIN LYK5"/>
    <property type="match status" value="1"/>
</dbReference>
<keyword evidence="3" id="KW-1185">Reference proteome</keyword>
<evidence type="ECO:0000313" key="3">
    <source>
        <dbReference type="Proteomes" id="UP001141806"/>
    </source>
</evidence>
<dbReference type="Pfam" id="PF23473">
    <property type="entry name" value="LysM3_LYK4_5"/>
    <property type="match status" value="1"/>
</dbReference>
<gene>
    <name evidence="2" type="ORF">NE237_003419</name>
</gene>
<dbReference type="Proteomes" id="UP001141806">
    <property type="component" value="Unassembled WGS sequence"/>
</dbReference>
<protein>
    <recommendedName>
        <fullName evidence="1">LYK4/5 third LysM domain-containing protein</fullName>
    </recommendedName>
</protein>
<comment type="caution">
    <text evidence="2">The sequence shown here is derived from an EMBL/GenBank/DDBJ whole genome shotgun (WGS) entry which is preliminary data.</text>
</comment>
<name>A0A9Q0QSK3_9MAGN</name>
<dbReference type="OrthoDB" id="4062651at2759"/>
<accession>A0A9Q0QSK3</accession>
<sequence>MEGDGLPLSVDEGGYERKRENVRSGDQRKGRGRAILVREAVQWLVISLSSFHDILELYIVKSSAEAVVQSLLSHPMVLGQKNLPVKGSSSNFMEFPSLSSFLHFYFLLLSYLSLFLLSGAQQSYLDDYQINCYDNNSVTSGYLCNGPQRSCSSYLTFRSTYPYDTPLSIGYLLASNASLIAQVNNMSEMFGVDEQSINNANNLTFDSDLFPFTPILVPLNIEPTMRNIALPPPLPPPPPVSPTPPVVPAGATTPMAKGGCKEICGNISIPYPFGIGNGCYFDRRFEILWSESNFIPSVPFLQYPDVEVLEFLPDLSVCVWSILWWLQPIAVVVTQSYQKA</sequence>
<dbReference type="PANTHER" id="PTHR45927">
    <property type="entry name" value="LYSM-DOMAIN RECEPTOR-LIKE KINASE-RELATED"/>
    <property type="match status" value="1"/>
</dbReference>
<reference evidence="2" key="1">
    <citation type="journal article" date="2023" name="Plant J.">
        <title>The genome of the king protea, Protea cynaroides.</title>
        <authorList>
            <person name="Chang J."/>
            <person name="Duong T.A."/>
            <person name="Schoeman C."/>
            <person name="Ma X."/>
            <person name="Roodt D."/>
            <person name="Barker N."/>
            <person name="Li Z."/>
            <person name="Van de Peer Y."/>
            <person name="Mizrachi E."/>
        </authorList>
    </citation>
    <scope>NUCLEOTIDE SEQUENCE</scope>
    <source>
        <tissue evidence="2">Young leaves</tissue>
    </source>
</reference>
<dbReference type="InterPro" id="IPR056563">
    <property type="entry name" value="LysM3_LYK4_5"/>
</dbReference>
<evidence type="ECO:0000259" key="1">
    <source>
        <dbReference type="Pfam" id="PF23473"/>
    </source>
</evidence>
<organism evidence="2 3">
    <name type="scientific">Protea cynaroides</name>
    <dbReference type="NCBI Taxonomy" id="273540"/>
    <lineage>
        <taxon>Eukaryota</taxon>
        <taxon>Viridiplantae</taxon>
        <taxon>Streptophyta</taxon>
        <taxon>Embryophyta</taxon>
        <taxon>Tracheophyta</taxon>
        <taxon>Spermatophyta</taxon>
        <taxon>Magnoliopsida</taxon>
        <taxon>Proteales</taxon>
        <taxon>Proteaceae</taxon>
        <taxon>Protea</taxon>
    </lineage>
</organism>
<evidence type="ECO:0000313" key="2">
    <source>
        <dbReference type="EMBL" id="KAJ4970320.1"/>
    </source>
</evidence>
<dbReference type="InterPro" id="IPR052611">
    <property type="entry name" value="Plant_RLK_LysM"/>
</dbReference>
<dbReference type="AlphaFoldDB" id="A0A9Q0QSK3"/>
<dbReference type="EMBL" id="JAMYWD010000005">
    <property type="protein sequence ID" value="KAJ4970320.1"/>
    <property type="molecule type" value="Genomic_DNA"/>
</dbReference>
<feature type="domain" description="LYK4/5 third LysM" evidence="1">
    <location>
        <begin position="178"/>
        <end position="219"/>
    </location>
</feature>
<proteinExistence type="predicted"/>